<feature type="non-terminal residue" evidence="1">
    <location>
        <position position="199"/>
    </location>
</feature>
<protein>
    <submittedName>
        <fullName evidence="1">Uncharacterized protein</fullName>
    </submittedName>
</protein>
<gene>
    <name evidence="1" type="ORF">LTS18_006629</name>
</gene>
<organism evidence="1 2">
    <name type="scientific">Coniosporium uncinatum</name>
    <dbReference type="NCBI Taxonomy" id="93489"/>
    <lineage>
        <taxon>Eukaryota</taxon>
        <taxon>Fungi</taxon>
        <taxon>Dikarya</taxon>
        <taxon>Ascomycota</taxon>
        <taxon>Pezizomycotina</taxon>
        <taxon>Dothideomycetes</taxon>
        <taxon>Dothideomycetes incertae sedis</taxon>
        <taxon>Coniosporium</taxon>
    </lineage>
</organism>
<name>A0ACC3DPY2_9PEZI</name>
<keyword evidence="2" id="KW-1185">Reference proteome</keyword>
<evidence type="ECO:0000313" key="2">
    <source>
        <dbReference type="Proteomes" id="UP001186974"/>
    </source>
</evidence>
<comment type="caution">
    <text evidence="1">The sequence shown here is derived from an EMBL/GenBank/DDBJ whole genome shotgun (WGS) entry which is preliminary data.</text>
</comment>
<proteinExistence type="predicted"/>
<sequence>MAPSVFRWILALLPFLSLLTAVSAETDGSFFTTTDNNGNLVWLNDNRRPALYTQNFGDCLGDSLINVTRFDAVYYKDNMTILFHLAGDTGLQRESLMMYIGVYAYGESRFDLTFDPCKANINSLCPVQAGIPIEANGIIPINQNDVAGIPDIALSIPDFEGQAILRIFSNSTQQEVACFSAVITNGYSFSHPEAVGSVL</sequence>
<accession>A0ACC3DPY2</accession>
<reference evidence="1" key="1">
    <citation type="submission" date="2024-09" db="EMBL/GenBank/DDBJ databases">
        <title>Black Yeasts Isolated from many extreme environments.</title>
        <authorList>
            <person name="Coleine C."/>
            <person name="Stajich J.E."/>
            <person name="Selbmann L."/>
        </authorList>
    </citation>
    <scope>NUCLEOTIDE SEQUENCE</scope>
    <source>
        <strain evidence="1">CCFEE 5737</strain>
    </source>
</reference>
<dbReference type="EMBL" id="JAWDJW010001615">
    <property type="protein sequence ID" value="KAK3078784.1"/>
    <property type="molecule type" value="Genomic_DNA"/>
</dbReference>
<dbReference type="Proteomes" id="UP001186974">
    <property type="component" value="Unassembled WGS sequence"/>
</dbReference>
<evidence type="ECO:0000313" key="1">
    <source>
        <dbReference type="EMBL" id="KAK3078784.1"/>
    </source>
</evidence>